<dbReference type="InterPro" id="IPR038148">
    <property type="entry name" value="Tn1545/Tn916_Xis"/>
</dbReference>
<sequence length="76" mass="9006">MNEAFDTKENITNTIPVWKRYTLTVTEAAEYYHIGENKLRRIAEEHSDADFIILNGNRVLFKRERFEAFLDRATVI</sequence>
<evidence type="ECO:0000313" key="2">
    <source>
        <dbReference type="Proteomes" id="UP000004259"/>
    </source>
</evidence>
<dbReference type="STRING" id="246199.CUS_5102"/>
<reference evidence="1 2" key="1">
    <citation type="submission" date="2011-02" db="EMBL/GenBank/DDBJ databases">
        <authorList>
            <person name="Nelson K.E."/>
            <person name="Sutton G."/>
            <person name="Torralba M."/>
            <person name="Durkin S."/>
            <person name="Harkins D."/>
            <person name="Montgomery R."/>
            <person name="Ziemer C."/>
            <person name="Klaassens E."/>
            <person name="Ocuiv P."/>
            <person name="Morrison M."/>
        </authorList>
    </citation>
    <scope>NUCLEOTIDE SEQUENCE [LARGE SCALE GENOMIC DNA]</scope>
    <source>
        <strain evidence="1 2">8</strain>
    </source>
</reference>
<dbReference type="Proteomes" id="UP000004259">
    <property type="component" value="Unassembled WGS sequence"/>
</dbReference>
<dbReference type="RefSeq" id="WP_002851107.1">
    <property type="nucleotide sequence ID" value="NZ_JAJFOM010000001.1"/>
</dbReference>
<comment type="caution">
    <text evidence="1">The sequence shown here is derived from an EMBL/GenBank/DDBJ whole genome shotgun (WGS) entry which is preliminary data.</text>
</comment>
<dbReference type="EMBL" id="ADKM02000098">
    <property type="protein sequence ID" value="EGC02304.1"/>
    <property type="molecule type" value="Genomic_DNA"/>
</dbReference>
<dbReference type="Pfam" id="PF09035">
    <property type="entry name" value="Tn916-Xis"/>
    <property type="match status" value="1"/>
</dbReference>
<proteinExistence type="predicted"/>
<dbReference type="AlphaFoldDB" id="E9SEI3"/>
<organism evidence="1 2">
    <name type="scientific">Ruminococcus albus 8</name>
    <dbReference type="NCBI Taxonomy" id="246199"/>
    <lineage>
        <taxon>Bacteria</taxon>
        <taxon>Bacillati</taxon>
        <taxon>Bacillota</taxon>
        <taxon>Clostridia</taxon>
        <taxon>Eubacteriales</taxon>
        <taxon>Oscillospiraceae</taxon>
        <taxon>Ruminococcus</taxon>
    </lineage>
</organism>
<accession>E9SEI3</accession>
<dbReference type="eggNOG" id="ENOG5032S7G">
    <property type="taxonomic scope" value="Bacteria"/>
</dbReference>
<name>E9SEI3_RUMAL</name>
<gene>
    <name evidence="1" type="ORF">CUS_5102</name>
</gene>
<dbReference type="InterPro" id="IPR015122">
    <property type="entry name" value="Tn916-Xis"/>
</dbReference>
<dbReference type="Gene3D" id="3.90.105.50">
    <property type="match status" value="1"/>
</dbReference>
<evidence type="ECO:0000313" key="1">
    <source>
        <dbReference type="EMBL" id="EGC02304.1"/>
    </source>
</evidence>
<protein>
    <submittedName>
        <fullName evidence="1">DNA binding domain protein, excisionase family</fullName>
    </submittedName>
</protein>
<keyword evidence="2" id="KW-1185">Reference proteome</keyword>